<evidence type="ECO:0000256" key="5">
    <source>
        <dbReference type="ARBA" id="ARBA00022792"/>
    </source>
</evidence>
<keyword evidence="5 12" id="KW-0999">Mitochondrion inner membrane</keyword>
<keyword evidence="6 12" id="KW-0653">Protein transport</keyword>
<evidence type="ECO:0000313" key="13">
    <source>
        <dbReference type="EMBL" id="KAI0306692.1"/>
    </source>
</evidence>
<evidence type="ECO:0000256" key="1">
    <source>
        <dbReference type="ARBA" id="ARBA00004448"/>
    </source>
</evidence>
<keyword evidence="4 12" id="KW-0812">Transmembrane</keyword>
<evidence type="ECO:0000256" key="2">
    <source>
        <dbReference type="ARBA" id="ARBA00006837"/>
    </source>
</evidence>
<keyword evidence="10 12" id="KW-0496">Mitochondrion</keyword>
<keyword evidence="3 12" id="KW-0813">Transport</keyword>
<evidence type="ECO:0000256" key="12">
    <source>
        <dbReference type="RuleBase" id="RU367146"/>
    </source>
</evidence>
<keyword evidence="11 12" id="KW-0472">Membrane</keyword>
<dbReference type="PANTHER" id="PTHR28021">
    <property type="entry name" value="PRESEQUENCE TRANSLOCATED-ASSOCIATED MOTOR SUBUNIT PAM17, MITOCHONDRIAL"/>
    <property type="match status" value="1"/>
</dbReference>
<dbReference type="AlphaFoldDB" id="A0AAD4MAA3"/>
<keyword evidence="9 12" id="KW-0811">Translocation</keyword>
<evidence type="ECO:0000256" key="9">
    <source>
        <dbReference type="ARBA" id="ARBA00023010"/>
    </source>
</evidence>
<protein>
    <recommendedName>
        <fullName evidence="12">Presequence translocated-associated motor subunit PAM17</fullName>
    </recommendedName>
</protein>
<evidence type="ECO:0000256" key="3">
    <source>
        <dbReference type="ARBA" id="ARBA00022448"/>
    </source>
</evidence>
<dbReference type="GO" id="GO:0030150">
    <property type="term" value="P:protein import into mitochondrial matrix"/>
    <property type="evidence" value="ECO:0007669"/>
    <property type="project" value="UniProtKB-UniRule"/>
</dbReference>
<proteinExistence type="inferred from homology"/>
<comment type="function">
    <text evidence="12">Component of the PAM complex, a complex required for the translocation of transit peptide-containing proteins from the inner membrane into the mitochondrial matrix in an ATP-dependent manner.</text>
</comment>
<sequence>ELPNLTRFKSTNVLQPAKCSLPWAEYLAIRRGKRRWEMALTVPCVLAGLAGGAAFFGSMELDATKPIMGIDPLLFFGGATLGCMGAGYLVGPIIGSALWRATHRRTMALIEARDREFHQHIVRNRVDPRAQSATNPVPDFYGEKIGSLHQYRQWLRDQARYKRKSQWPEEQL</sequence>
<evidence type="ECO:0000256" key="6">
    <source>
        <dbReference type="ARBA" id="ARBA00022927"/>
    </source>
</evidence>
<evidence type="ECO:0000256" key="4">
    <source>
        <dbReference type="ARBA" id="ARBA00022692"/>
    </source>
</evidence>
<keyword evidence="8 12" id="KW-1133">Transmembrane helix</keyword>
<keyword evidence="14" id="KW-1185">Reference proteome</keyword>
<dbReference type="PANTHER" id="PTHR28021:SF1">
    <property type="entry name" value="PRESEQUENCE TRANSLOCATED-ASSOCIATED MOTOR SUBUNIT PAM17, MITOCHONDRIAL"/>
    <property type="match status" value="1"/>
</dbReference>
<dbReference type="InterPro" id="IPR013875">
    <property type="entry name" value="Pam17"/>
</dbReference>
<evidence type="ECO:0000256" key="10">
    <source>
        <dbReference type="ARBA" id="ARBA00023128"/>
    </source>
</evidence>
<organism evidence="13 14">
    <name type="scientific">Multifurca ochricompacta</name>
    <dbReference type="NCBI Taxonomy" id="376703"/>
    <lineage>
        <taxon>Eukaryota</taxon>
        <taxon>Fungi</taxon>
        <taxon>Dikarya</taxon>
        <taxon>Basidiomycota</taxon>
        <taxon>Agaricomycotina</taxon>
        <taxon>Agaricomycetes</taxon>
        <taxon>Russulales</taxon>
        <taxon>Russulaceae</taxon>
        <taxon>Multifurca</taxon>
    </lineage>
</organism>
<feature type="non-terminal residue" evidence="13">
    <location>
        <position position="172"/>
    </location>
</feature>
<feature type="transmembrane region" description="Helical" evidence="12">
    <location>
        <begin position="39"/>
        <end position="61"/>
    </location>
</feature>
<dbReference type="EMBL" id="WTXG01000003">
    <property type="protein sequence ID" value="KAI0306692.1"/>
    <property type="molecule type" value="Genomic_DNA"/>
</dbReference>
<comment type="similarity">
    <text evidence="2 12">Belongs to the PAM17 family.</text>
</comment>
<dbReference type="Proteomes" id="UP001203297">
    <property type="component" value="Unassembled WGS sequence"/>
</dbReference>
<evidence type="ECO:0000256" key="11">
    <source>
        <dbReference type="ARBA" id="ARBA00023136"/>
    </source>
</evidence>
<accession>A0AAD4MAA3</accession>
<evidence type="ECO:0000256" key="8">
    <source>
        <dbReference type="ARBA" id="ARBA00022989"/>
    </source>
</evidence>
<gene>
    <name evidence="13" type="ORF">B0F90DRAFT_1692256</name>
</gene>
<comment type="caution">
    <text evidence="13">The sequence shown here is derived from an EMBL/GenBank/DDBJ whole genome shotgun (WGS) entry which is preliminary data.</text>
</comment>
<comment type="subcellular location">
    <subcellularLocation>
        <location evidence="1 12">Mitochondrion inner membrane</location>
        <topology evidence="1 12">Multi-pass membrane protein</topology>
    </subcellularLocation>
</comment>
<reference evidence="13" key="1">
    <citation type="journal article" date="2022" name="New Phytol.">
        <title>Evolutionary transition to the ectomycorrhizal habit in the genomes of a hyperdiverse lineage of mushroom-forming fungi.</title>
        <authorList>
            <person name="Looney B."/>
            <person name="Miyauchi S."/>
            <person name="Morin E."/>
            <person name="Drula E."/>
            <person name="Courty P.E."/>
            <person name="Kohler A."/>
            <person name="Kuo A."/>
            <person name="LaButti K."/>
            <person name="Pangilinan J."/>
            <person name="Lipzen A."/>
            <person name="Riley R."/>
            <person name="Andreopoulos W."/>
            <person name="He G."/>
            <person name="Johnson J."/>
            <person name="Nolan M."/>
            <person name="Tritt A."/>
            <person name="Barry K.W."/>
            <person name="Grigoriev I.V."/>
            <person name="Nagy L.G."/>
            <person name="Hibbett D."/>
            <person name="Henrissat B."/>
            <person name="Matheny P.B."/>
            <person name="Labbe J."/>
            <person name="Martin F.M."/>
        </authorList>
    </citation>
    <scope>NUCLEOTIDE SEQUENCE</scope>
    <source>
        <strain evidence="13">BPL690</strain>
    </source>
</reference>
<comment type="subunit">
    <text evidence="12">Component of the PAM complex.</text>
</comment>
<keyword evidence="7" id="KW-0809">Transit peptide</keyword>
<name>A0AAD4MAA3_9AGAM</name>
<evidence type="ECO:0000256" key="7">
    <source>
        <dbReference type="ARBA" id="ARBA00022946"/>
    </source>
</evidence>
<dbReference type="GO" id="GO:0001405">
    <property type="term" value="C:PAM complex, Tim23 associated import motor"/>
    <property type="evidence" value="ECO:0007669"/>
    <property type="project" value="UniProtKB-UniRule"/>
</dbReference>
<evidence type="ECO:0000313" key="14">
    <source>
        <dbReference type="Proteomes" id="UP001203297"/>
    </source>
</evidence>
<feature type="transmembrane region" description="Helical" evidence="12">
    <location>
        <begin position="73"/>
        <end position="99"/>
    </location>
</feature>
<dbReference type="Pfam" id="PF08566">
    <property type="entry name" value="Pam17"/>
    <property type="match status" value="1"/>
</dbReference>